<feature type="transmembrane region" description="Helical" evidence="16">
    <location>
        <begin position="15"/>
        <end position="38"/>
    </location>
</feature>
<evidence type="ECO:0000256" key="7">
    <source>
        <dbReference type="ARBA" id="ARBA00022792"/>
    </source>
</evidence>
<feature type="transmembrane region" description="Helical" evidence="16">
    <location>
        <begin position="351"/>
        <end position="371"/>
    </location>
</feature>
<evidence type="ECO:0000256" key="16">
    <source>
        <dbReference type="RuleBase" id="RU003404"/>
    </source>
</evidence>
<evidence type="ECO:0000256" key="5">
    <source>
        <dbReference type="ARBA" id="ARBA00022660"/>
    </source>
</evidence>
<evidence type="ECO:0000256" key="13">
    <source>
        <dbReference type="ARBA" id="ARBA00023128"/>
    </source>
</evidence>
<gene>
    <name evidence="20" type="primary">ND5</name>
</gene>
<dbReference type="InterPro" id="IPR003945">
    <property type="entry name" value="NU5C-like"/>
</dbReference>
<keyword evidence="12 16" id="KW-0830">Ubiquinone</keyword>
<dbReference type="InterPro" id="IPR001516">
    <property type="entry name" value="Proton_antipo_N"/>
</dbReference>
<comment type="function">
    <text evidence="16">Core subunit of the mitochondrial membrane respiratory chain NADH dehydrogenase (Complex I) which catalyzes electron transfer from NADH through the respiratory chain, using ubiquinone as an electron acceptor. Essential for the catalytic activity and assembly of complex I.</text>
</comment>
<dbReference type="PROSITE" id="PS51257">
    <property type="entry name" value="PROKAR_LIPOPROTEIN"/>
    <property type="match status" value="1"/>
</dbReference>
<feature type="transmembrane region" description="Helical" evidence="16">
    <location>
        <begin position="284"/>
        <end position="303"/>
    </location>
</feature>
<dbReference type="PRINTS" id="PR01434">
    <property type="entry name" value="NADHDHGNASE5"/>
</dbReference>
<evidence type="ECO:0000256" key="1">
    <source>
        <dbReference type="ARBA" id="ARBA00004448"/>
    </source>
</evidence>
<dbReference type="InterPro" id="IPR010934">
    <property type="entry name" value="NADH_DH_su5_C"/>
</dbReference>
<evidence type="ECO:0000313" key="20">
    <source>
        <dbReference type="EMBL" id="AII23411.1"/>
    </source>
</evidence>
<feature type="transmembrane region" description="Helical" evidence="16">
    <location>
        <begin position="309"/>
        <end position="330"/>
    </location>
</feature>
<keyword evidence="14 16" id="KW-0472">Membrane</keyword>
<feature type="domain" description="NADH dehydrogenase subunit 5 C-terminal" evidence="19">
    <location>
        <begin position="406"/>
        <end position="556"/>
    </location>
</feature>
<feature type="transmembrane region" description="Helical" evidence="16">
    <location>
        <begin position="58"/>
        <end position="85"/>
    </location>
</feature>
<dbReference type="GO" id="GO:0003954">
    <property type="term" value="F:NADH dehydrogenase activity"/>
    <property type="evidence" value="ECO:0007669"/>
    <property type="project" value="TreeGrafter"/>
</dbReference>
<feature type="domain" description="NADH:quinone oxidoreductase/Mrp antiporter transmembrane" evidence="17">
    <location>
        <begin position="120"/>
        <end position="394"/>
    </location>
</feature>
<dbReference type="GO" id="GO:0015990">
    <property type="term" value="P:electron transport coupled proton transport"/>
    <property type="evidence" value="ECO:0007669"/>
    <property type="project" value="TreeGrafter"/>
</dbReference>
<feature type="transmembrane region" description="Helical" evidence="16">
    <location>
        <begin position="163"/>
        <end position="181"/>
    </location>
</feature>
<dbReference type="Pfam" id="PF00662">
    <property type="entry name" value="Proton_antipo_N"/>
    <property type="match status" value="1"/>
</dbReference>
<evidence type="ECO:0000259" key="18">
    <source>
        <dbReference type="Pfam" id="PF00662"/>
    </source>
</evidence>
<evidence type="ECO:0000256" key="2">
    <source>
        <dbReference type="ARBA" id="ARBA00012944"/>
    </source>
</evidence>
<evidence type="ECO:0000256" key="8">
    <source>
        <dbReference type="ARBA" id="ARBA00022967"/>
    </source>
</evidence>
<evidence type="ECO:0000256" key="6">
    <source>
        <dbReference type="ARBA" id="ARBA00022692"/>
    </source>
</evidence>
<keyword evidence="5" id="KW-0679">Respiratory chain</keyword>
<evidence type="ECO:0000259" key="19">
    <source>
        <dbReference type="Pfam" id="PF06455"/>
    </source>
</evidence>
<dbReference type="EMBL" id="KJ775864">
    <property type="protein sequence ID" value="AII23411.1"/>
    <property type="molecule type" value="Genomic_DNA"/>
</dbReference>
<dbReference type="PANTHER" id="PTHR42829">
    <property type="entry name" value="NADH-UBIQUINONE OXIDOREDUCTASE CHAIN 5"/>
    <property type="match status" value="1"/>
</dbReference>
<feature type="transmembrane region" description="Helical" evidence="16">
    <location>
        <begin position="256"/>
        <end position="277"/>
    </location>
</feature>
<evidence type="ECO:0000256" key="14">
    <source>
        <dbReference type="ARBA" id="ARBA00023136"/>
    </source>
</evidence>
<keyword evidence="7" id="KW-0999">Mitochondrion inner membrane</keyword>
<dbReference type="GO" id="GO:0008137">
    <property type="term" value="F:NADH dehydrogenase (ubiquinone) activity"/>
    <property type="evidence" value="ECO:0007669"/>
    <property type="project" value="UniProtKB-EC"/>
</dbReference>
<proteinExistence type="inferred from homology"/>
<keyword evidence="8" id="KW-1278">Translocase</keyword>
<feature type="transmembrane region" description="Helical" evidence="16">
    <location>
        <begin position="427"/>
        <end position="451"/>
    </location>
</feature>
<sequence>MTNSLSKNILSKSGVMCLFLMWSSTLLFGCLCLGFLFLSSLVSKMVFIEWEFFSGCGLSLSIMVLVDLLGVTFSFVVCLISGCVFLFSVSYMEADKFVSLFSSLVACFVGAMNILIYIPHLAFMLLGWDLLGIVSFLLVIYYQNNMSVGAGMLTILINRLGDVLLLISIGVISMTGTWGLLGYSSFSSNYMAVIVGMMLISACMTKSAQMPFSVWLPAAMAAPTPVSALVHSSTLVTAGVYIMFRYYSFFVAVDGLLFLSSKVGCLTLLMASVAACFEMDIKKLIALSTLGHLGLMVYVFGLGYPNLSFFHMVMHALFKSLLFLCAGSYIHMMSSSQDLRQLSGVGWGSSPLLVSCTIVGFMSLCGVPYLSGFYSKDAILESSLSSITGVFELLCILLSASISYVYSMRVLLKVVFGSFNSVPMTGVSLGTSFMSIPICLLAVGSMVFGFLLQEFWVESCQTFVISGVVKLCLFVVLNIGNFMLVLENFTNKYLWKSKTFVKYYMVFMSICISMWFLRWMFNWVPMMWYKEVSKAMTVLELGWMEMFGSRWMSISFGVVSVKLWVLEYISVLSVLRFSSMVLFTLMCCDLLK</sequence>
<evidence type="ECO:0000256" key="3">
    <source>
        <dbReference type="ARBA" id="ARBA00021096"/>
    </source>
</evidence>
<accession>A0A1W5I6R5</accession>
<comment type="subcellular location">
    <subcellularLocation>
        <location evidence="1">Mitochondrion inner membrane</location>
        <topology evidence="1">Multi-pass membrane protein</topology>
    </subcellularLocation>
</comment>
<feature type="transmembrane region" description="Helical" evidence="16">
    <location>
        <begin position="383"/>
        <end position="406"/>
    </location>
</feature>
<evidence type="ECO:0000256" key="12">
    <source>
        <dbReference type="ARBA" id="ARBA00023075"/>
    </source>
</evidence>
<evidence type="ECO:0000256" key="4">
    <source>
        <dbReference type="ARBA" id="ARBA00022448"/>
    </source>
</evidence>
<dbReference type="GO" id="GO:0042773">
    <property type="term" value="P:ATP synthesis coupled electron transport"/>
    <property type="evidence" value="ECO:0007669"/>
    <property type="project" value="InterPro"/>
</dbReference>
<dbReference type="Pfam" id="PF06455">
    <property type="entry name" value="NADH5_C"/>
    <property type="match status" value="1"/>
</dbReference>
<evidence type="ECO:0000259" key="17">
    <source>
        <dbReference type="Pfam" id="PF00361"/>
    </source>
</evidence>
<feature type="transmembrane region" description="Helical" evidence="16">
    <location>
        <begin position="463"/>
        <end position="489"/>
    </location>
</feature>
<evidence type="ECO:0000256" key="15">
    <source>
        <dbReference type="ARBA" id="ARBA00049551"/>
    </source>
</evidence>
<evidence type="ECO:0000256" key="11">
    <source>
        <dbReference type="ARBA" id="ARBA00023027"/>
    </source>
</evidence>
<feature type="transmembrane region" description="Helical" evidence="16">
    <location>
        <begin position="97"/>
        <end position="116"/>
    </location>
</feature>
<comment type="catalytic activity">
    <reaction evidence="15 16">
        <text>a ubiquinone + NADH + 5 H(+)(in) = a ubiquinol + NAD(+) + 4 H(+)(out)</text>
        <dbReference type="Rhea" id="RHEA:29091"/>
        <dbReference type="Rhea" id="RHEA-COMP:9565"/>
        <dbReference type="Rhea" id="RHEA-COMP:9566"/>
        <dbReference type="ChEBI" id="CHEBI:15378"/>
        <dbReference type="ChEBI" id="CHEBI:16389"/>
        <dbReference type="ChEBI" id="CHEBI:17976"/>
        <dbReference type="ChEBI" id="CHEBI:57540"/>
        <dbReference type="ChEBI" id="CHEBI:57945"/>
        <dbReference type="EC" id="7.1.1.2"/>
    </reaction>
</comment>
<keyword evidence="10 16" id="KW-1133">Transmembrane helix</keyword>
<geneLocation type="mitochondrion" evidence="20"/>
<keyword evidence="13 16" id="KW-0496">Mitochondrion</keyword>
<keyword evidence="9" id="KW-0249">Electron transport</keyword>
<feature type="transmembrane region" description="Helical" evidence="16">
    <location>
        <begin position="122"/>
        <end position="142"/>
    </location>
</feature>
<keyword evidence="4 16" id="KW-0813">Transport</keyword>
<evidence type="ECO:0000256" key="10">
    <source>
        <dbReference type="ARBA" id="ARBA00022989"/>
    </source>
</evidence>
<dbReference type="AlphaFoldDB" id="A0A1W5I6R5"/>
<comment type="similarity">
    <text evidence="16">Belongs to the complex I subunit 5 family.</text>
</comment>
<dbReference type="Pfam" id="PF00361">
    <property type="entry name" value="Proton_antipo_M"/>
    <property type="match status" value="1"/>
</dbReference>
<dbReference type="GO" id="GO:0005743">
    <property type="term" value="C:mitochondrial inner membrane"/>
    <property type="evidence" value="ECO:0007669"/>
    <property type="project" value="UniProtKB-SubCell"/>
</dbReference>
<feature type="transmembrane region" description="Helical" evidence="16">
    <location>
        <begin position="501"/>
        <end position="521"/>
    </location>
</feature>
<keyword evidence="6 16" id="KW-0812">Transmembrane</keyword>
<protein>
    <recommendedName>
        <fullName evidence="3 16">NADH-ubiquinone oxidoreductase chain 5</fullName>
        <ecNumber evidence="2 16">7.1.1.2</ecNumber>
    </recommendedName>
</protein>
<organism evidence="20">
    <name type="scientific">Lanceolaria lanceolata</name>
    <name type="common">Freshwater pearl mussel</name>
    <name type="synonym">Arconaia lanceolata</name>
    <dbReference type="NCBI Taxonomy" id="2508263"/>
    <lineage>
        <taxon>Eukaryota</taxon>
        <taxon>Metazoa</taxon>
        <taxon>Spiralia</taxon>
        <taxon>Lophotrochozoa</taxon>
        <taxon>Mollusca</taxon>
        <taxon>Bivalvia</taxon>
        <taxon>Autobranchia</taxon>
        <taxon>Heteroconchia</taxon>
        <taxon>Palaeoheterodonta</taxon>
        <taxon>Unionida</taxon>
        <taxon>Unionoidea</taxon>
        <taxon>Unionidae</taxon>
        <taxon>Unioninae</taxon>
        <taxon>Lanceolaria</taxon>
    </lineage>
</organism>
<reference evidence="20" key="1">
    <citation type="submission" date="2014-04" db="EMBL/GenBank/DDBJ databases">
        <title>The M-type Complete mitochondrial genome of Arconaia lanceolata.</title>
        <authorList>
            <person name="Guo L."/>
            <person name="Wang G."/>
            <person name="Li J."/>
        </authorList>
    </citation>
    <scope>NUCLEOTIDE SEQUENCE</scope>
</reference>
<dbReference type="EC" id="7.1.1.2" evidence="2 16"/>
<dbReference type="InterPro" id="IPR001750">
    <property type="entry name" value="ND/Mrp_TM"/>
</dbReference>
<dbReference type="PANTHER" id="PTHR42829:SF2">
    <property type="entry name" value="NADH-UBIQUINONE OXIDOREDUCTASE CHAIN 5"/>
    <property type="match status" value="1"/>
</dbReference>
<feature type="domain" description="NADH-Ubiquinone oxidoreductase (complex I) chain 5 N-terminal" evidence="18">
    <location>
        <begin position="57"/>
        <end position="101"/>
    </location>
</feature>
<feature type="transmembrane region" description="Helical" evidence="16">
    <location>
        <begin position="187"/>
        <end position="205"/>
    </location>
</feature>
<evidence type="ECO:0000256" key="9">
    <source>
        <dbReference type="ARBA" id="ARBA00022982"/>
    </source>
</evidence>
<keyword evidence="11 16" id="KW-0520">NAD</keyword>
<name>A0A1W5I6R5_LANLA</name>